<feature type="compositionally biased region" description="Low complexity" evidence="1">
    <location>
        <begin position="15"/>
        <end position="31"/>
    </location>
</feature>
<name>E4YGR4_OIKDI</name>
<feature type="region of interest" description="Disordered" evidence="1">
    <location>
        <begin position="15"/>
        <end position="38"/>
    </location>
</feature>
<reference evidence="2" key="1">
    <citation type="journal article" date="2010" name="Science">
        <title>Plasticity of animal genome architecture unmasked by rapid evolution of a pelagic tunicate.</title>
        <authorList>
            <person name="Denoeud F."/>
            <person name="Henriet S."/>
            <person name="Mungpakdee S."/>
            <person name="Aury J.M."/>
            <person name="Da Silva C."/>
            <person name="Brinkmann H."/>
            <person name="Mikhaleva J."/>
            <person name="Olsen L.C."/>
            <person name="Jubin C."/>
            <person name="Canestro C."/>
            <person name="Bouquet J.M."/>
            <person name="Danks G."/>
            <person name="Poulain J."/>
            <person name="Campsteijn C."/>
            <person name="Adamski M."/>
            <person name="Cross I."/>
            <person name="Yadetie F."/>
            <person name="Muffato M."/>
            <person name="Louis A."/>
            <person name="Butcher S."/>
            <person name="Tsagkogeorga G."/>
            <person name="Konrad A."/>
            <person name="Singh S."/>
            <person name="Jensen M.F."/>
            <person name="Cong E.H."/>
            <person name="Eikeseth-Otteraa H."/>
            <person name="Noel B."/>
            <person name="Anthouard V."/>
            <person name="Porcel B.M."/>
            <person name="Kachouri-Lafond R."/>
            <person name="Nishino A."/>
            <person name="Ugolini M."/>
            <person name="Chourrout P."/>
            <person name="Nishida H."/>
            <person name="Aasland R."/>
            <person name="Huzurbazar S."/>
            <person name="Westhof E."/>
            <person name="Delsuc F."/>
            <person name="Lehrach H."/>
            <person name="Reinhardt R."/>
            <person name="Weissenbach J."/>
            <person name="Roy S.W."/>
            <person name="Artiguenave F."/>
            <person name="Postlethwait J.H."/>
            <person name="Manak J.R."/>
            <person name="Thompson E.M."/>
            <person name="Jaillon O."/>
            <person name="Du Pasquier L."/>
            <person name="Boudinot P."/>
            <person name="Liberles D.A."/>
            <person name="Volff J.N."/>
            <person name="Philippe H."/>
            <person name="Lenhard B."/>
            <person name="Roest Crollius H."/>
            <person name="Wincker P."/>
            <person name="Chourrout D."/>
        </authorList>
    </citation>
    <scope>NUCLEOTIDE SEQUENCE [LARGE SCALE GENOMIC DNA]</scope>
</reference>
<dbReference type="Proteomes" id="UP000011014">
    <property type="component" value="Unassembled WGS sequence"/>
</dbReference>
<protein>
    <submittedName>
        <fullName evidence="2">Uncharacterized protein</fullName>
    </submittedName>
</protein>
<dbReference type="EMBL" id="FN654533">
    <property type="protein sequence ID" value="CBY34688.1"/>
    <property type="molecule type" value="Genomic_DNA"/>
</dbReference>
<gene>
    <name evidence="2" type="ORF">GSOID_T00024720001</name>
</gene>
<evidence type="ECO:0000313" key="2">
    <source>
        <dbReference type="EMBL" id="CBY34688.1"/>
    </source>
</evidence>
<proteinExistence type="predicted"/>
<dbReference type="AlphaFoldDB" id="E4YGR4"/>
<organism evidence="2">
    <name type="scientific">Oikopleura dioica</name>
    <name type="common">Tunicate</name>
    <dbReference type="NCBI Taxonomy" id="34765"/>
    <lineage>
        <taxon>Eukaryota</taxon>
        <taxon>Metazoa</taxon>
        <taxon>Chordata</taxon>
        <taxon>Tunicata</taxon>
        <taxon>Appendicularia</taxon>
        <taxon>Copelata</taxon>
        <taxon>Oikopleuridae</taxon>
        <taxon>Oikopleura</taxon>
    </lineage>
</organism>
<evidence type="ECO:0000256" key="1">
    <source>
        <dbReference type="SAM" id="MobiDB-lite"/>
    </source>
</evidence>
<accession>E4YGR4</accession>
<sequence length="178" mass="20322">MPNLNAQQLYQQKIMQQQQNLQQHSQHQQKQPGMVHRMPNPRQFFQLYQYNQPPVSQGVGGIRPMHQARVSAAPSASAAAPTFQPGHSYAQPGHPGQPGYPANMGNFGQQHFAAQQYNSEQHYQQNQTNQFQPCAQQFQTGQYVPNPQAQQYVPQQFDPNSLPNMQGNYQQVLYEKVF</sequence>
<feature type="region of interest" description="Disordered" evidence="1">
    <location>
        <begin position="77"/>
        <end position="96"/>
    </location>
</feature>